<evidence type="ECO:0000313" key="2">
    <source>
        <dbReference type="EMBL" id="CAB4892432.1"/>
    </source>
</evidence>
<proteinExistence type="predicted"/>
<dbReference type="AlphaFoldDB" id="A0A6J7F7S5"/>
<sequence length="220" mass="23287">MRKVKVVLATASLCLVIASPARAAGDPAPGQHGLSVAAGSPAPIVVPAAAPVPVPTPTPTPTPTVAAQPPASPDLSTSPAVAPIDEPAQRTLEAGYAKGEGKAADLHGVADSLYKGKWFSVKAEDNRRCIVRKETGGNYESVSSGGDYRGAYQMSRALAVGAAWMMQGEVKKEFGTEAAAVVDKLRDIPTQKWNRYWQDRAFWTIWRNGSGSDHWHVRGC</sequence>
<feature type="compositionally biased region" description="Pro residues" evidence="1">
    <location>
        <begin position="53"/>
        <end position="62"/>
    </location>
</feature>
<dbReference type="EMBL" id="CAFBMC010000016">
    <property type="protein sequence ID" value="CAB4892432.1"/>
    <property type="molecule type" value="Genomic_DNA"/>
</dbReference>
<gene>
    <name evidence="2" type="ORF">UFOPK3495_00476</name>
</gene>
<name>A0A6J7F7S5_9ZZZZ</name>
<feature type="region of interest" description="Disordered" evidence="1">
    <location>
        <begin position="53"/>
        <end position="82"/>
    </location>
</feature>
<accession>A0A6J7F7S5</accession>
<organism evidence="2">
    <name type="scientific">freshwater metagenome</name>
    <dbReference type="NCBI Taxonomy" id="449393"/>
    <lineage>
        <taxon>unclassified sequences</taxon>
        <taxon>metagenomes</taxon>
        <taxon>ecological metagenomes</taxon>
    </lineage>
</organism>
<evidence type="ECO:0000256" key="1">
    <source>
        <dbReference type="SAM" id="MobiDB-lite"/>
    </source>
</evidence>
<reference evidence="2" key="1">
    <citation type="submission" date="2020-05" db="EMBL/GenBank/DDBJ databases">
        <authorList>
            <person name="Chiriac C."/>
            <person name="Salcher M."/>
            <person name="Ghai R."/>
            <person name="Kavagutti S V."/>
        </authorList>
    </citation>
    <scope>NUCLEOTIDE SEQUENCE</scope>
</reference>
<protein>
    <submittedName>
        <fullName evidence="2">Unannotated protein</fullName>
    </submittedName>
</protein>